<dbReference type="Proteomes" id="UP000823749">
    <property type="component" value="Chromosome 11"/>
</dbReference>
<sequence>MDIGVPHITLTQELKRKDESFKEYVIRLRDLASQLETQMSEKEAVRTFIYTLRGIFFDKLYSYVGRNFADVISQGEIIEAGVKSGRLLDPCDNAIENQAESDISFEPLIASQPMQDNQDMDAGTMTDDFVLDQESVNMIREDDTDPRLLIGPPGMVVRTVEIKQASTTINQKHIRSPWVK</sequence>
<name>A0AAV6I6J7_9ERIC</name>
<comment type="caution">
    <text evidence="1">The sequence shown here is derived from an EMBL/GenBank/DDBJ whole genome shotgun (WGS) entry which is preliminary data.</text>
</comment>
<evidence type="ECO:0000313" key="1">
    <source>
        <dbReference type="EMBL" id="KAG5524047.1"/>
    </source>
</evidence>
<evidence type="ECO:0000313" key="2">
    <source>
        <dbReference type="Proteomes" id="UP000823749"/>
    </source>
</evidence>
<organism evidence="1 2">
    <name type="scientific">Rhododendron griersonianum</name>
    <dbReference type="NCBI Taxonomy" id="479676"/>
    <lineage>
        <taxon>Eukaryota</taxon>
        <taxon>Viridiplantae</taxon>
        <taxon>Streptophyta</taxon>
        <taxon>Embryophyta</taxon>
        <taxon>Tracheophyta</taxon>
        <taxon>Spermatophyta</taxon>
        <taxon>Magnoliopsida</taxon>
        <taxon>eudicotyledons</taxon>
        <taxon>Gunneridae</taxon>
        <taxon>Pentapetalae</taxon>
        <taxon>asterids</taxon>
        <taxon>Ericales</taxon>
        <taxon>Ericaceae</taxon>
        <taxon>Ericoideae</taxon>
        <taxon>Rhodoreae</taxon>
        <taxon>Rhododendron</taxon>
    </lineage>
</organism>
<accession>A0AAV6I6J7</accession>
<dbReference type="AlphaFoldDB" id="A0AAV6I6J7"/>
<evidence type="ECO:0008006" key="3">
    <source>
        <dbReference type="Google" id="ProtNLM"/>
    </source>
</evidence>
<gene>
    <name evidence="1" type="ORF">RHGRI_030900</name>
</gene>
<reference evidence="1" key="1">
    <citation type="submission" date="2020-08" db="EMBL/GenBank/DDBJ databases">
        <title>Plant Genome Project.</title>
        <authorList>
            <person name="Zhang R.-G."/>
        </authorList>
    </citation>
    <scope>NUCLEOTIDE SEQUENCE</scope>
    <source>
        <strain evidence="1">WSP0</strain>
        <tissue evidence="1">Leaf</tissue>
    </source>
</reference>
<dbReference type="EMBL" id="JACTNZ010000011">
    <property type="protein sequence ID" value="KAG5524047.1"/>
    <property type="molecule type" value="Genomic_DNA"/>
</dbReference>
<protein>
    <recommendedName>
        <fullName evidence="3">Retrotransposon gag domain-containing protein</fullName>
    </recommendedName>
</protein>
<proteinExistence type="predicted"/>
<keyword evidence="2" id="KW-1185">Reference proteome</keyword>